<evidence type="ECO:0000313" key="2">
    <source>
        <dbReference type="Proteomes" id="UP000830116"/>
    </source>
</evidence>
<dbReference type="Pfam" id="PF13487">
    <property type="entry name" value="HD_5"/>
    <property type="match status" value="1"/>
</dbReference>
<gene>
    <name evidence="1" type="ORF">MNR06_12075</name>
</gene>
<proteinExistence type="predicted"/>
<organism evidence="1 2">
    <name type="scientific">Bdellovibrio reynosensis</name>
    <dbReference type="NCBI Taxonomy" id="2835041"/>
    <lineage>
        <taxon>Bacteria</taxon>
        <taxon>Pseudomonadati</taxon>
        <taxon>Bdellovibrionota</taxon>
        <taxon>Bdellovibrionia</taxon>
        <taxon>Bdellovibrionales</taxon>
        <taxon>Pseudobdellovibrionaceae</taxon>
        <taxon>Bdellovibrio</taxon>
    </lineage>
</organism>
<dbReference type="Proteomes" id="UP000830116">
    <property type="component" value="Chromosome"/>
</dbReference>
<dbReference type="EMBL" id="CP093442">
    <property type="protein sequence ID" value="UOF00435.1"/>
    <property type="molecule type" value="Genomic_DNA"/>
</dbReference>
<protein>
    <recommendedName>
        <fullName evidence="3">HD-GYP domain-containing protein</fullName>
    </recommendedName>
</protein>
<dbReference type="RefSeq" id="WP_243536374.1">
    <property type="nucleotide sequence ID" value="NZ_CP093442.1"/>
</dbReference>
<sequence>MRTLDLAIISESNVFRQRAELVGSLFTFECMTYPSDEAFFMESNLFKNVSCLLFDFCKPQDIKDITGTLHVARQVSPASYILVVCNKMSTEEMDMAISAGASRIITQQEYYDSSKPEFVLSQVIKSVFVPVKTMDLVEGTTPTFPLYHFMPLNRRFLKVFNTNSMLTKDFLTKFSNAGDLYVQRESLDLWQEYTSGYVAKDSAEALQKSRQKFRQLNESFLSLALLVSDRSTPATFAKGKELYSHCEKFSADLLSSLLDLEDPWYIISSSAVGDYGSIERAPAVAAYAGFMSATLKVGSPTEVMIGALLADIGYLELSPSVAAKLRTNRTHEMNAEERMEYQKHPIFSLNQCLARRLPLSNNIKEIILQSHERVDQKGFPRRPRADKLLEEAMLVRLCWELDQQCQGRMGERKPDIREIRRQFSRAAMNEVGNYNPRLIVKANSVLLPAVF</sequence>
<keyword evidence="2" id="KW-1185">Reference proteome</keyword>
<name>A0ABY4C6B4_9BACT</name>
<reference evidence="1" key="1">
    <citation type="submission" date="2022-03" db="EMBL/GenBank/DDBJ databases">
        <title>Genome Identification and Characterization of new species Bdellovibrio reynosense LBG001 sp. nov. from a Mexico soil sample.</title>
        <authorList>
            <person name="Camilli A."/>
            <person name="Ajao Y."/>
            <person name="Guo X."/>
        </authorList>
    </citation>
    <scope>NUCLEOTIDE SEQUENCE</scope>
    <source>
        <strain evidence="1">LBG001</strain>
    </source>
</reference>
<evidence type="ECO:0000313" key="1">
    <source>
        <dbReference type="EMBL" id="UOF00435.1"/>
    </source>
</evidence>
<dbReference type="CDD" id="cd00077">
    <property type="entry name" value="HDc"/>
    <property type="match status" value="1"/>
</dbReference>
<dbReference type="InterPro" id="IPR003607">
    <property type="entry name" value="HD/PDEase_dom"/>
</dbReference>
<evidence type="ECO:0008006" key="3">
    <source>
        <dbReference type="Google" id="ProtNLM"/>
    </source>
</evidence>
<dbReference type="PANTHER" id="PTHR43155">
    <property type="entry name" value="CYCLIC DI-GMP PHOSPHODIESTERASE PA4108-RELATED"/>
    <property type="match status" value="1"/>
</dbReference>
<dbReference type="Gene3D" id="1.10.3210.10">
    <property type="entry name" value="Hypothetical protein af1432"/>
    <property type="match status" value="1"/>
</dbReference>
<accession>A0ABY4C6B4</accession>
<dbReference type="PANTHER" id="PTHR43155:SF2">
    <property type="entry name" value="CYCLIC DI-GMP PHOSPHODIESTERASE PA4108"/>
    <property type="match status" value="1"/>
</dbReference>